<reference evidence="2 3" key="1">
    <citation type="journal article" date="2011" name="J. Bacteriol.">
        <title>Complete genome of the cellulolytic ruminal bacterium Ruminococcus albus 7.</title>
        <authorList>
            <person name="Suen G."/>
            <person name="Stevenson D.M."/>
            <person name="Bruce D.C."/>
            <person name="Chertkov O."/>
            <person name="Copeland A."/>
            <person name="Cheng J.F."/>
            <person name="Detter C."/>
            <person name="Detter J.C."/>
            <person name="Goodwin L.A."/>
            <person name="Han C.S."/>
            <person name="Hauser L.J."/>
            <person name="Ivanova N.N."/>
            <person name="Kyrpides N.C."/>
            <person name="Land M.L."/>
            <person name="Lapidus A."/>
            <person name="Lucas S."/>
            <person name="Ovchinnikova G."/>
            <person name="Pitluck S."/>
            <person name="Tapia R."/>
            <person name="Woyke T."/>
            <person name="Boyum J."/>
            <person name="Mead D."/>
            <person name="Weimer P.J."/>
        </authorList>
    </citation>
    <scope>NUCLEOTIDE SEQUENCE [LARGE SCALE GENOMIC DNA]</scope>
    <source>
        <strain evidence="3">ATCC 27210 / DSM 20455 / JCM 14654 / NCDO 2250 / 7</strain>
    </source>
</reference>
<keyword evidence="1" id="KW-1133">Transmembrane helix</keyword>
<proteinExistence type="predicted"/>
<dbReference type="Proteomes" id="UP000006919">
    <property type="component" value="Chromosome"/>
</dbReference>
<dbReference type="RefSeq" id="WP_013498994.1">
    <property type="nucleotide sequence ID" value="NC_014833.1"/>
</dbReference>
<sequence precursor="true">MSMTLQWILAGLMFFVPGALMVALNYYVTVMAIKNSKLPVEKRKRYPSGAPFLGGIFCALGVLIAFRFAHPWISLIFIVLDPGGLAWLIYANIIYRKMK</sequence>
<dbReference type="AlphaFoldDB" id="E6UDH6"/>
<organism evidence="2 3">
    <name type="scientific">Ruminococcus albus (strain ATCC 27210 / DSM 20455 / JCM 14654 / NCDO 2250 / 7)</name>
    <dbReference type="NCBI Taxonomy" id="697329"/>
    <lineage>
        <taxon>Bacteria</taxon>
        <taxon>Bacillati</taxon>
        <taxon>Bacillota</taxon>
        <taxon>Clostridia</taxon>
        <taxon>Eubacteriales</taxon>
        <taxon>Oscillospiraceae</taxon>
        <taxon>Ruminococcus</taxon>
    </lineage>
</organism>
<keyword evidence="1" id="KW-0472">Membrane</keyword>
<dbReference type="KEGG" id="ral:Rumal_2379"/>
<gene>
    <name evidence="2" type="ordered locus">Rumal_2379</name>
</gene>
<name>E6UDH6_RUMA7</name>
<evidence type="ECO:0000256" key="1">
    <source>
        <dbReference type="SAM" id="Phobius"/>
    </source>
</evidence>
<feature type="transmembrane region" description="Helical" evidence="1">
    <location>
        <begin position="49"/>
        <end position="66"/>
    </location>
</feature>
<feature type="transmembrane region" description="Helical" evidence="1">
    <location>
        <begin position="72"/>
        <end position="95"/>
    </location>
</feature>
<dbReference type="EMBL" id="CP002403">
    <property type="protein sequence ID" value="ADU22859.1"/>
    <property type="molecule type" value="Genomic_DNA"/>
</dbReference>
<feature type="transmembrane region" description="Helical" evidence="1">
    <location>
        <begin position="6"/>
        <end position="28"/>
    </location>
</feature>
<keyword evidence="1" id="KW-0812">Transmembrane</keyword>
<evidence type="ECO:0000313" key="3">
    <source>
        <dbReference type="Proteomes" id="UP000006919"/>
    </source>
</evidence>
<protein>
    <submittedName>
        <fullName evidence="2">Uncharacterized protein</fullName>
    </submittedName>
</protein>
<dbReference type="HOGENOM" id="CLU_2318405_0_0_9"/>
<dbReference type="OrthoDB" id="1822140at2"/>
<dbReference type="STRING" id="697329.Rumal_2379"/>
<evidence type="ECO:0000313" key="2">
    <source>
        <dbReference type="EMBL" id="ADU22859.1"/>
    </source>
</evidence>
<accession>E6UDH6</accession>